<dbReference type="EMBL" id="JADYXP020000010">
    <property type="protein sequence ID" value="KAL0115151.1"/>
    <property type="molecule type" value="Genomic_DNA"/>
</dbReference>
<organism evidence="10 11">
    <name type="scientific">Cardiocondyla obscurior</name>
    <dbReference type="NCBI Taxonomy" id="286306"/>
    <lineage>
        <taxon>Eukaryota</taxon>
        <taxon>Metazoa</taxon>
        <taxon>Ecdysozoa</taxon>
        <taxon>Arthropoda</taxon>
        <taxon>Hexapoda</taxon>
        <taxon>Insecta</taxon>
        <taxon>Pterygota</taxon>
        <taxon>Neoptera</taxon>
        <taxon>Endopterygota</taxon>
        <taxon>Hymenoptera</taxon>
        <taxon>Apocrita</taxon>
        <taxon>Aculeata</taxon>
        <taxon>Formicoidea</taxon>
        <taxon>Formicidae</taxon>
        <taxon>Myrmicinae</taxon>
        <taxon>Cardiocondyla</taxon>
    </lineage>
</organism>
<keyword evidence="6" id="KW-0496">Mitochondrion</keyword>
<keyword evidence="4" id="KW-0809">Transit peptide</keyword>
<evidence type="ECO:0000256" key="1">
    <source>
        <dbReference type="ARBA" id="ARBA00004167"/>
    </source>
</evidence>
<proteinExistence type="inferred from homology"/>
<evidence type="ECO:0000256" key="9">
    <source>
        <dbReference type="SAM" id="Phobius"/>
    </source>
</evidence>
<comment type="subcellular location">
    <subcellularLocation>
        <location evidence="1">Membrane</location>
        <topology evidence="1">Single-pass membrane protein</topology>
    </subcellularLocation>
    <subcellularLocation>
        <location evidence="2">Mitochondrion membrane</location>
    </subcellularLocation>
</comment>
<sequence>MGWMLEVGKMFLYISFPVGIFYYVNTPAYFEHWILKEKEQYFPVENKQATEQMDNFIHEFNAKFEKKRLDALEEGNN</sequence>
<comment type="caution">
    <text evidence="10">The sequence shown here is derived from an EMBL/GenBank/DDBJ whole genome shotgun (WGS) entry which is preliminary data.</text>
</comment>
<name>A0AAW2FK48_9HYME</name>
<dbReference type="PANTHER" id="PTHR33968">
    <property type="entry name" value="PROTEIN PET100 HOMOLOG, MITOCHONDRIAL"/>
    <property type="match status" value="1"/>
</dbReference>
<keyword evidence="11" id="KW-1185">Reference proteome</keyword>
<evidence type="ECO:0000313" key="11">
    <source>
        <dbReference type="Proteomes" id="UP001430953"/>
    </source>
</evidence>
<accession>A0AAW2FK48</accession>
<feature type="transmembrane region" description="Helical" evidence="9">
    <location>
        <begin position="12"/>
        <end position="30"/>
    </location>
</feature>
<dbReference type="InterPro" id="IPR018625">
    <property type="entry name" value="Pet100"/>
</dbReference>
<evidence type="ECO:0000313" key="10">
    <source>
        <dbReference type="EMBL" id="KAL0115151.1"/>
    </source>
</evidence>
<gene>
    <name evidence="10" type="ORF">PUN28_010624</name>
</gene>
<evidence type="ECO:0000256" key="2">
    <source>
        <dbReference type="ARBA" id="ARBA00004325"/>
    </source>
</evidence>
<keyword evidence="5 9" id="KW-1133">Transmembrane helix</keyword>
<dbReference type="AlphaFoldDB" id="A0AAW2FK48"/>
<evidence type="ECO:0000256" key="8">
    <source>
        <dbReference type="ARBA" id="ARBA00038077"/>
    </source>
</evidence>
<evidence type="ECO:0000256" key="4">
    <source>
        <dbReference type="ARBA" id="ARBA00022946"/>
    </source>
</evidence>
<reference evidence="10 11" key="1">
    <citation type="submission" date="2023-03" db="EMBL/GenBank/DDBJ databases">
        <title>High recombination rates correlate with genetic variation in Cardiocondyla obscurior ants.</title>
        <authorList>
            <person name="Errbii M."/>
        </authorList>
    </citation>
    <scope>NUCLEOTIDE SEQUENCE [LARGE SCALE GENOMIC DNA]</scope>
    <source>
        <strain evidence="10">Alpha-2009</strain>
        <tissue evidence="10">Whole body</tissue>
    </source>
</reference>
<dbReference type="Pfam" id="PF09803">
    <property type="entry name" value="Pet100"/>
    <property type="match status" value="1"/>
</dbReference>
<protein>
    <recommendedName>
        <fullName evidence="12">Protein PET100 homolog, mitochondrial</fullName>
    </recommendedName>
</protein>
<dbReference type="GO" id="GO:0005743">
    <property type="term" value="C:mitochondrial inner membrane"/>
    <property type="evidence" value="ECO:0007669"/>
    <property type="project" value="TreeGrafter"/>
</dbReference>
<evidence type="ECO:0000256" key="7">
    <source>
        <dbReference type="ARBA" id="ARBA00023136"/>
    </source>
</evidence>
<comment type="similarity">
    <text evidence="8">Belongs to the PET100 family.</text>
</comment>
<evidence type="ECO:0000256" key="5">
    <source>
        <dbReference type="ARBA" id="ARBA00022989"/>
    </source>
</evidence>
<evidence type="ECO:0008006" key="12">
    <source>
        <dbReference type="Google" id="ProtNLM"/>
    </source>
</evidence>
<evidence type="ECO:0000256" key="6">
    <source>
        <dbReference type="ARBA" id="ARBA00023128"/>
    </source>
</evidence>
<dbReference type="GO" id="GO:0051082">
    <property type="term" value="F:unfolded protein binding"/>
    <property type="evidence" value="ECO:0007669"/>
    <property type="project" value="TreeGrafter"/>
</dbReference>
<dbReference type="Proteomes" id="UP001430953">
    <property type="component" value="Unassembled WGS sequence"/>
</dbReference>
<dbReference type="PANTHER" id="PTHR33968:SF1">
    <property type="entry name" value="PROTEIN PET100 HOMOLOG, MITOCHONDRIAL"/>
    <property type="match status" value="1"/>
</dbReference>
<evidence type="ECO:0000256" key="3">
    <source>
        <dbReference type="ARBA" id="ARBA00022692"/>
    </source>
</evidence>
<keyword evidence="3 9" id="KW-0812">Transmembrane</keyword>
<keyword evidence="7 9" id="KW-0472">Membrane</keyword>
<dbReference type="GO" id="GO:0033617">
    <property type="term" value="P:mitochondrial respiratory chain complex IV assembly"/>
    <property type="evidence" value="ECO:0007669"/>
    <property type="project" value="InterPro"/>
</dbReference>